<reference evidence="1 2" key="1">
    <citation type="submission" date="2024-07" db="EMBL/GenBank/DDBJ databases">
        <title>Marimonas sp.nov., isolated from tidal-flat sediment.</title>
        <authorList>
            <person name="Jayan J.N."/>
            <person name="Lee S.S."/>
        </authorList>
    </citation>
    <scope>NUCLEOTIDE SEQUENCE [LARGE SCALE GENOMIC DNA]</scope>
    <source>
        <strain evidence="1 2">MJW-29</strain>
    </source>
</reference>
<sequence>MRGRTQKAEDFQKFYFDKVATGEGCGCAERIIDTHEFNRLAGSQRSVTGWLPRRGALRRFLRKAGIFSRD</sequence>
<comment type="caution">
    <text evidence="1">The sequence shown here is derived from an EMBL/GenBank/DDBJ whole genome shotgun (WGS) entry which is preliminary data.</text>
</comment>
<organism evidence="1 2">
    <name type="scientific">Sulfitobacter sediminis</name>
    <dbReference type="NCBI Taxonomy" id="3234186"/>
    <lineage>
        <taxon>Bacteria</taxon>
        <taxon>Pseudomonadati</taxon>
        <taxon>Pseudomonadota</taxon>
        <taxon>Alphaproteobacteria</taxon>
        <taxon>Rhodobacterales</taxon>
        <taxon>Roseobacteraceae</taxon>
        <taxon>Sulfitobacter</taxon>
    </lineage>
</organism>
<evidence type="ECO:0000313" key="1">
    <source>
        <dbReference type="EMBL" id="MEW9918929.1"/>
    </source>
</evidence>
<keyword evidence="2" id="KW-1185">Reference proteome</keyword>
<gene>
    <name evidence="1" type="ORF">AB2B41_04910</name>
</gene>
<proteinExistence type="predicted"/>
<name>A0ABV3RJ46_9RHOB</name>
<dbReference type="EMBL" id="JBFNXX010000003">
    <property type="protein sequence ID" value="MEW9918929.1"/>
    <property type="molecule type" value="Genomic_DNA"/>
</dbReference>
<dbReference type="Proteomes" id="UP001556098">
    <property type="component" value="Unassembled WGS sequence"/>
</dbReference>
<dbReference type="RefSeq" id="WP_367876632.1">
    <property type="nucleotide sequence ID" value="NZ_JBFNXX010000003.1"/>
</dbReference>
<accession>A0ABV3RJ46</accession>
<evidence type="ECO:0000313" key="2">
    <source>
        <dbReference type="Proteomes" id="UP001556098"/>
    </source>
</evidence>
<protein>
    <submittedName>
        <fullName evidence="1">Uncharacterized protein</fullName>
    </submittedName>
</protein>